<dbReference type="CDD" id="cd02440">
    <property type="entry name" value="AdoMet_MTases"/>
    <property type="match status" value="1"/>
</dbReference>
<dbReference type="EMBL" id="FNWJ01000001">
    <property type="protein sequence ID" value="SEH10400.1"/>
    <property type="molecule type" value="Genomic_DNA"/>
</dbReference>
<accession>A0A1H6FJK7</accession>
<organism evidence="2 3">
    <name type="scientific">Thermoleophilum album</name>
    <dbReference type="NCBI Taxonomy" id="29539"/>
    <lineage>
        <taxon>Bacteria</taxon>
        <taxon>Bacillati</taxon>
        <taxon>Actinomycetota</taxon>
        <taxon>Thermoleophilia</taxon>
        <taxon>Thermoleophilales</taxon>
        <taxon>Thermoleophilaceae</taxon>
        <taxon>Thermoleophilum</taxon>
    </lineage>
</organism>
<keyword evidence="3" id="KW-1185">Reference proteome</keyword>
<reference evidence="3" key="1">
    <citation type="submission" date="2016-10" db="EMBL/GenBank/DDBJ databases">
        <authorList>
            <person name="Varghese N."/>
            <person name="Submissions S."/>
        </authorList>
    </citation>
    <scope>NUCLEOTIDE SEQUENCE [LARGE SCALE GENOMIC DNA]</scope>
    <source>
        <strain evidence="3">ATCC 35263</strain>
    </source>
</reference>
<dbReference type="InterPro" id="IPR029063">
    <property type="entry name" value="SAM-dependent_MTases_sf"/>
</dbReference>
<dbReference type="Proteomes" id="UP000222056">
    <property type="component" value="Unassembled WGS sequence"/>
</dbReference>
<dbReference type="Gene3D" id="3.40.50.150">
    <property type="entry name" value="Vaccinia Virus protein VP39"/>
    <property type="match status" value="1"/>
</dbReference>
<evidence type="ECO:0000313" key="2">
    <source>
        <dbReference type="EMBL" id="SEH10400.1"/>
    </source>
</evidence>
<proteinExistence type="predicted"/>
<protein>
    <submittedName>
        <fullName evidence="2">tRNA (Mo5U34)-methyltransferase</fullName>
    </submittedName>
</protein>
<feature type="compositionally biased region" description="Basic and acidic residues" evidence="1">
    <location>
        <begin position="1"/>
        <end position="12"/>
    </location>
</feature>
<dbReference type="OrthoDB" id="3825914at2"/>
<gene>
    <name evidence="2" type="ORF">SAMN02745716_0249</name>
</gene>
<evidence type="ECO:0000256" key="1">
    <source>
        <dbReference type="SAM" id="MobiDB-lite"/>
    </source>
</evidence>
<keyword evidence="2" id="KW-0489">Methyltransferase</keyword>
<feature type="region of interest" description="Disordered" evidence="1">
    <location>
        <begin position="1"/>
        <end position="29"/>
    </location>
</feature>
<name>A0A1H6FJK7_THEAL</name>
<dbReference type="STRING" id="29539.SAMN02745716_0249"/>
<dbReference type="RefSeq" id="WP_093115493.1">
    <property type="nucleotide sequence ID" value="NZ_FNWJ01000001.1"/>
</dbReference>
<dbReference type="GO" id="GO:0008168">
    <property type="term" value="F:methyltransferase activity"/>
    <property type="evidence" value="ECO:0007669"/>
    <property type="project" value="UniProtKB-KW"/>
</dbReference>
<dbReference type="GO" id="GO:0032259">
    <property type="term" value="P:methylation"/>
    <property type="evidence" value="ECO:0007669"/>
    <property type="project" value="UniProtKB-KW"/>
</dbReference>
<sequence>MADTLRQDEPKPARRRAGQRPTLSGAARTVAVETTDAERAVADLLPIEAPPERAREVLRRVPFWFHTFALNRAHGLYTPGVARDHRYRIKALPADCSGLRVLDVGAFDGFYSFLAERRGAARVVAVDNEQYKAWVRSRWGVELHGGEGFRAIAELLESRVEYHRLDAFEVEQLGERFDLVFCFGILHRVESPLGLLRVLRRCVADGGRVLLETYGIEGGGGRAEIRVSAPGEVYAGDDFVYWEFGADGLARLARLAGFRDVEIVDTPMVDGHPWILGHACA</sequence>
<keyword evidence="2" id="KW-0808">Transferase</keyword>
<evidence type="ECO:0000313" key="3">
    <source>
        <dbReference type="Proteomes" id="UP000222056"/>
    </source>
</evidence>
<dbReference type="Pfam" id="PF08003">
    <property type="entry name" value="Methyltransf_9"/>
    <property type="match status" value="1"/>
</dbReference>
<dbReference type="SUPFAM" id="SSF53335">
    <property type="entry name" value="S-adenosyl-L-methionine-dependent methyltransferases"/>
    <property type="match status" value="1"/>
</dbReference>
<dbReference type="InterPro" id="IPR027555">
    <property type="entry name" value="Mo5U34_MeTrfas-like"/>
</dbReference>
<dbReference type="AlphaFoldDB" id="A0A1H6FJK7"/>